<dbReference type="GO" id="GO:0051301">
    <property type="term" value="P:cell division"/>
    <property type="evidence" value="ECO:0007669"/>
    <property type="project" value="UniProtKB-KW"/>
</dbReference>
<keyword evidence="2" id="KW-0498">Mitosis</keyword>
<accession>A0A418B194</accession>
<dbReference type="InterPro" id="IPR024990">
    <property type="entry name" value="Apc1"/>
</dbReference>
<dbReference type="GO" id="GO:0060090">
    <property type="term" value="F:molecular adaptor activity"/>
    <property type="evidence" value="ECO:0007669"/>
    <property type="project" value="TreeGrafter"/>
</dbReference>
<comment type="caution">
    <text evidence="5">The sequence shown here is derived from an EMBL/GenBank/DDBJ whole genome shotgun (WGS) entry which is preliminary data.</text>
</comment>
<keyword evidence="1" id="KW-0132">Cell division</keyword>
<keyword evidence="6" id="KW-1185">Reference proteome</keyword>
<dbReference type="Pfam" id="PF18122">
    <property type="entry name" value="APC1_C"/>
    <property type="match status" value="1"/>
</dbReference>
<evidence type="ECO:0000313" key="5">
    <source>
        <dbReference type="EMBL" id="RHY31717.1"/>
    </source>
</evidence>
<dbReference type="GO" id="GO:0070979">
    <property type="term" value="P:protein K11-linked ubiquitination"/>
    <property type="evidence" value="ECO:0007669"/>
    <property type="project" value="TreeGrafter"/>
</dbReference>
<dbReference type="PANTHER" id="PTHR12827">
    <property type="entry name" value="MEIOTIC CHECKPOINT REGULATOR TSG24 FAMILY MEMBER"/>
    <property type="match status" value="1"/>
</dbReference>
<gene>
    <name evidence="5" type="ORF">DYB32_003227</name>
</gene>
<dbReference type="Proteomes" id="UP000285060">
    <property type="component" value="Unassembled WGS sequence"/>
</dbReference>
<dbReference type="PANTHER" id="PTHR12827:SF3">
    <property type="entry name" value="ANAPHASE-PROMOTING COMPLEX SUBUNIT 1"/>
    <property type="match status" value="1"/>
</dbReference>
<protein>
    <recommendedName>
        <fullName evidence="4">Anaphase-promoting complex subunit 1 C-terminal domain-containing protein</fullName>
    </recommendedName>
</protein>
<evidence type="ECO:0000259" key="4">
    <source>
        <dbReference type="Pfam" id="PF18122"/>
    </source>
</evidence>
<dbReference type="EMBL" id="QUSY01000190">
    <property type="protein sequence ID" value="RHY31717.1"/>
    <property type="molecule type" value="Genomic_DNA"/>
</dbReference>
<dbReference type="GO" id="GO:0031145">
    <property type="term" value="P:anaphase-promoting complex-dependent catabolic process"/>
    <property type="evidence" value="ECO:0007669"/>
    <property type="project" value="TreeGrafter"/>
</dbReference>
<dbReference type="InterPro" id="IPR041221">
    <property type="entry name" value="APC1_C"/>
</dbReference>
<evidence type="ECO:0000256" key="2">
    <source>
        <dbReference type="ARBA" id="ARBA00022776"/>
    </source>
</evidence>
<name>A0A418B194_9STRA</name>
<organism evidence="5 6">
    <name type="scientific">Aphanomyces invadans</name>
    <dbReference type="NCBI Taxonomy" id="157072"/>
    <lineage>
        <taxon>Eukaryota</taxon>
        <taxon>Sar</taxon>
        <taxon>Stramenopiles</taxon>
        <taxon>Oomycota</taxon>
        <taxon>Saprolegniomycetes</taxon>
        <taxon>Saprolegniales</taxon>
        <taxon>Verrucalvaceae</taxon>
        <taxon>Aphanomyces</taxon>
    </lineage>
</organism>
<dbReference type="VEuPathDB" id="FungiDB:H310_09978"/>
<feature type="domain" description="Anaphase-promoting complex subunit 1 C-terminal" evidence="4">
    <location>
        <begin position="1220"/>
        <end position="1351"/>
    </location>
</feature>
<dbReference type="GO" id="GO:0007091">
    <property type="term" value="P:metaphase/anaphase transition of mitotic cell cycle"/>
    <property type="evidence" value="ECO:0007669"/>
    <property type="project" value="TreeGrafter"/>
</dbReference>
<evidence type="ECO:0000256" key="3">
    <source>
        <dbReference type="ARBA" id="ARBA00023306"/>
    </source>
</evidence>
<dbReference type="GO" id="GO:0005680">
    <property type="term" value="C:anaphase-promoting complex"/>
    <property type="evidence" value="ECO:0007669"/>
    <property type="project" value="InterPro"/>
</dbReference>
<keyword evidence="3" id="KW-0131">Cell cycle</keyword>
<proteinExistence type="predicted"/>
<evidence type="ECO:0000313" key="6">
    <source>
        <dbReference type="Proteomes" id="UP000285060"/>
    </source>
</evidence>
<sequence length="1363" mass="151025">MTVISPSGSIVDVPLPFQATSIWAMQRGVLLERSKSPPSSGNTPVLFSLMHPLDEIKPVMMHADASQRPEDWAFVTDPVETLVYVDAADPPFLAFYHPHRRTYRVKSLVPIAAKVSSKSTSIVPELALHQVALFSSSHSCVLHTRMDSGQIWESPRISMSSDISPCKLFVVSDANSSRVLCLFNPSRCELCMQPLDQAIMASTKQIHPREASFARLTLLRCRLACPVLGKRTAWTPSWAKNLVVLTPENEWILYQGDRKICRLGLPTAIRSFDDIMELRECPVADTLEVHTSTNDPCRVKIPLDFTCALLGRIFDCMAVQLPQHLALKWRGAVRSAPQTDWDAFTSLLRVSAIPLDGEPSKAAAPTASKEPGVYEQLIATLTFRWLAHDQPKIFGQPRRDLDSIVPATTWDLDLVHELRCHLPTIFSTLHALYEDLKLSTSSLSWLGPLGTVLHSVALATGLVAYAQHYVADLGPLNNSKNEAAAPFESPSFPLSPSPSTEQWTSLASTSPPCIYGWLQHRMAIFYYNRVNRHRTRRPPEFSTSPLFSRTQHVVALFGKLYPAINTDAAIDNRQPSPWLHYVRAQGVVHHLVTIPSFEHLMDDLPDGVALPLRYARTICTHAPGDLWDAATCHVIQRPDWVGLGRHDGAIRSAAPPRPLMADDDGFDDVLHWHAPLFPKDHRLKEVARLLRSNKIMYLKIPKDPTMSDADVINMQQARLLLLCKRSMALPVARGMVTFGSLALHHASTSLTSPLGTPPMPLAARIAESNAKIHLDSSTYKELTLWPQFHNGVATALRLPSARHATTTVTAQWIFSHKPKQAGTENLELTSAHAGFLLGLGLLGHLNQLSQSAIFQYLSVDHELTYALAAGMAVGLIALGRRSDPGLADLNVEAKLVKYMVGGSHKTRQVPGNCILRTRAKSATHEYVDMDVTAAGSALALAFMYLQSNNDRVRKQLEIPNTVVLLEALRPDLLFVRVAFVKGSHDPDAKALLLRCISDYCEWRSKAKAVSRVTCERCLGVLVQSVGLVMAGSGDLATLQALRVVLLRQKADAMADVTYGNHMSVSSALGLLFLGGGRCSLKTTPFGIAMLVIALYPMYPCKTSDQKYHLQALRHLYVLAIDSHRFVETINADTGLLCPVDVTISKKGTVSEVVIRTPHLLPAFDKLAITSTRHFPITVDATKNENGTANACRLRTLDEHRRIYVKCKRGKLDSPQLTLLQQFHRWFVSPETPHCTMHAFCKRVWLECQMQHKPHVLSVYLNAKHTEAAVLDGSLTHSLNVATLQLMHLHMELEAHVFQYEEHTAAVADVEGITMAQLVNEDFILGYTNALLRYFTSLGRDDQSSLAHCAHRRFSGDPGLADLE</sequence>
<reference evidence="5 6" key="1">
    <citation type="submission" date="2018-08" db="EMBL/GenBank/DDBJ databases">
        <title>Aphanomyces genome sequencing and annotation.</title>
        <authorList>
            <person name="Minardi D."/>
            <person name="Oidtmann B."/>
            <person name="Van Der Giezen M."/>
            <person name="Studholme D.J."/>
        </authorList>
    </citation>
    <scope>NUCLEOTIDE SEQUENCE [LARGE SCALE GENOMIC DNA]</scope>
    <source>
        <strain evidence="5 6">NJM0002</strain>
    </source>
</reference>
<evidence type="ECO:0000256" key="1">
    <source>
        <dbReference type="ARBA" id="ARBA00022618"/>
    </source>
</evidence>